<dbReference type="EMBL" id="JADFTT010000191">
    <property type="protein sequence ID" value="KAG5765638.1"/>
    <property type="molecule type" value="Genomic_DNA"/>
</dbReference>
<organism evidence="1 2">
    <name type="scientific">Fusarium xylarioides</name>
    <dbReference type="NCBI Taxonomy" id="221167"/>
    <lineage>
        <taxon>Eukaryota</taxon>
        <taxon>Fungi</taxon>
        <taxon>Dikarya</taxon>
        <taxon>Ascomycota</taxon>
        <taxon>Pezizomycotina</taxon>
        <taxon>Sordariomycetes</taxon>
        <taxon>Hypocreomycetidae</taxon>
        <taxon>Hypocreales</taxon>
        <taxon>Nectriaceae</taxon>
        <taxon>Fusarium</taxon>
        <taxon>Fusarium fujikuroi species complex</taxon>
    </lineage>
</organism>
<protein>
    <submittedName>
        <fullName evidence="1">Uncharacterized protein</fullName>
    </submittedName>
</protein>
<reference evidence="1" key="1">
    <citation type="journal article" date="2020" name="bioRxiv">
        <title>Historical genomics reveals the evolutionary mechanisms behind multiple outbreaks of the host-specific coffee wilt pathogen Fusarium xylarioides.</title>
        <authorList>
            <person name="Peck D."/>
            <person name="Nowell R.W."/>
            <person name="Flood J."/>
            <person name="Ryan M.J."/>
            <person name="Barraclough T.G."/>
        </authorList>
    </citation>
    <scope>NUCLEOTIDE SEQUENCE</scope>
    <source>
        <strain evidence="1">IMI 127659i</strain>
    </source>
</reference>
<comment type="caution">
    <text evidence="1">The sequence shown here is derived from an EMBL/GenBank/DDBJ whole genome shotgun (WGS) entry which is preliminary data.</text>
</comment>
<dbReference type="InterPro" id="IPR011051">
    <property type="entry name" value="RmlC_Cupin_sf"/>
</dbReference>
<dbReference type="InterPro" id="IPR014710">
    <property type="entry name" value="RmlC-like_jellyroll"/>
</dbReference>
<dbReference type="SUPFAM" id="SSF51182">
    <property type="entry name" value="RmlC-like cupins"/>
    <property type="match status" value="1"/>
</dbReference>
<dbReference type="OrthoDB" id="1921208at2759"/>
<evidence type="ECO:0000313" key="2">
    <source>
        <dbReference type="Proteomes" id="UP000750502"/>
    </source>
</evidence>
<keyword evidence="2" id="KW-1185">Reference proteome</keyword>
<evidence type="ECO:0000313" key="1">
    <source>
        <dbReference type="EMBL" id="KAG5765638.1"/>
    </source>
</evidence>
<sequence length="118" mass="12905">MTEMVPENGVLDNEGQRRVIRTELAQNMMTPFYQGSAHTQYNPDCQPATFVASFASEDFGAGQIQDETFALSDEVIGASFGQSIAGEDIERVRQAIPKSIARGVDSCLEKCGLMKRVV</sequence>
<proteinExistence type="predicted"/>
<dbReference type="Gene3D" id="2.60.120.10">
    <property type="entry name" value="Jelly Rolls"/>
    <property type="match status" value="1"/>
</dbReference>
<reference evidence="1" key="2">
    <citation type="submission" date="2020-10" db="EMBL/GenBank/DDBJ databases">
        <authorList>
            <person name="Peck L.D."/>
            <person name="Nowell R.W."/>
            <person name="Flood J."/>
            <person name="Ryan M.J."/>
            <person name="Barraclough T.G."/>
        </authorList>
    </citation>
    <scope>NUCLEOTIDE SEQUENCE</scope>
    <source>
        <strain evidence="1">IMI 127659i</strain>
    </source>
</reference>
<name>A0A9P7L1M7_9HYPO</name>
<accession>A0A9P7L1M7</accession>
<dbReference type="AlphaFoldDB" id="A0A9P7L1M7"/>
<gene>
    <name evidence="1" type="ORF">H9Q72_006283</name>
</gene>
<dbReference type="Proteomes" id="UP000750502">
    <property type="component" value="Unassembled WGS sequence"/>
</dbReference>